<dbReference type="EMBL" id="CP065053">
    <property type="protein sequence ID" value="QPI51628.1"/>
    <property type="molecule type" value="Genomic_DNA"/>
</dbReference>
<gene>
    <name evidence="1" type="ORF">IV454_09075</name>
</gene>
<organism evidence="1 2">
    <name type="scientific">Massilia antarctica</name>
    <dbReference type="NCBI Taxonomy" id="2765360"/>
    <lineage>
        <taxon>Bacteria</taxon>
        <taxon>Pseudomonadati</taxon>
        <taxon>Pseudomonadota</taxon>
        <taxon>Betaproteobacteria</taxon>
        <taxon>Burkholderiales</taxon>
        <taxon>Oxalobacteraceae</taxon>
        <taxon>Telluria group</taxon>
        <taxon>Massilia</taxon>
    </lineage>
</organism>
<name>A0AA48WH31_9BURK</name>
<evidence type="ECO:0000313" key="1">
    <source>
        <dbReference type="EMBL" id="QPI51628.1"/>
    </source>
</evidence>
<accession>A0AA48WH31</accession>
<proteinExistence type="predicted"/>
<keyword evidence="2" id="KW-1185">Reference proteome</keyword>
<reference evidence="1 2" key="1">
    <citation type="submission" date="2020-11" db="EMBL/GenBank/DDBJ databases">
        <authorList>
            <person name="Sun Q."/>
        </authorList>
    </citation>
    <scope>NUCLEOTIDE SEQUENCE [LARGE SCALE GENOMIC DNA]</scope>
    <source>
        <strain evidence="1 2">P8398</strain>
    </source>
</reference>
<protein>
    <submittedName>
        <fullName evidence="1">Uncharacterized protein</fullName>
    </submittedName>
</protein>
<evidence type="ECO:0000313" key="2">
    <source>
        <dbReference type="Proteomes" id="UP000662888"/>
    </source>
</evidence>
<dbReference type="Proteomes" id="UP000662888">
    <property type="component" value="Chromosome"/>
</dbReference>
<sequence>MRLVSPEEAQSLFAASLFCDECSDWMPWNLQPTTVVSTAGVMKEDGSSAMLIVELLYTRTHKTKKIEYRFTVFRRQIWGNDPVYPPVSDYLSGVFLNKLCPDLDRCGGV</sequence>
<dbReference type="RefSeq" id="WP_206091213.1">
    <property type="nucleotide sequence ID" value="NZ_CP065053.1"/>
</dbReference>